<accession>A0AAD7DD90</accession>
<dbReference type="CDD" id="cd12148">
    <property type="entry name" value="fungal_TF_MHR"/>
    <property type="match status" value="1"/>
</dbReference>
<dbReference type="Gene3D" id="3.50.50.60">
    <property type="entry name" value="FAD/NAD(P)-binding domain"/>
    <property type="match status" value="1"/>
</dbReference>
<dbReference type="Pfam" id="PF04082">
    <property type="entry name" value="Fungal_trans"/>
    <property type="match status" value="1"/>
</dbReference>
<protein>
    <recommendedName>
        <fullName evidence="2">Xylanolytic transcriptional activator regulatory domain-containing protein</fullName>
    </recommendedName>
</protein>
<proteinExistence type="predicted"/>
<dbReference type="PANTHER" id="PTHR46910">
    <property type="entry name" value="TRANSCRIPTION FACTOR PDR1"/>
    <property type="match status" value="1"/>
</dbReference>
<dbReference type="InterPro" id="IPR050987">
    <property type="entry name" value="AtrR-like"/>
</dbReference>
<evidence type="ECO:0000313" key="4">
    <source>
        <dbReference type="Proteomes" id="UP001221757"/>
    </source>
</evidence>
<evidence type="ECO:0000256" key="1">
    <source>
        <dbReference type="ARBA" id="ARBA00023242"/>
    </source>
</evidence>
<keyword evidence="4" id="KW-1185">Reference proteome</keyword>
<dbReference type="PANTHER" id="PTHR46910:SF1">
    <property type="entry name" value="MISCELLANEOUS ZN(II)2CYS6 TRANSCRIPTION FACTOR (EUROFUNG)-RELATED"/>
    <property type="match status" value="1"/>
</dbReference>
<dbReference type="GO" id="GO:0003700">
    <property type="term" value="F:DNA-binding transcription factor activity"/>
    <property type="evidence" value="ECO:0007669"/>
    <property type="project" value="InterPro"/>
</dbReference>
<dbReference type="EMBL" id="JARKIE010000078">
    <property type="protein sequence ID" value="KAJ7688585.1"/>
    <property type="molecule type" value="Genomic_DNA"/>
</dbReference>
<dbReference type="GO" id="GO:0008270">
    <property type="term" value="F:zinc ion binding"/>
    <property type="evidence" value="ECO:0007669"/>
    <property type="project" value="InterPro"/>
</dbReference>
<evidence type="ECO:0000259" key="2">
    <source>
        <dbReference type="Pfam" id="PF04082"/>
    </source>
</evidence>
<dbReference type="GO" id="GO:0006351">
    <property type="term" value="P:DNA-templated transcription"/>
    <property type="evidence" value="ECO:0007669"/>
    <property type="project" value="InterPro"/>
</dbReference>
<dbReference type="GO" id="GO:0003677">
    <property type="term" value="F:DNA binding"/>
    <property type="evidence" value="ECO:0007669"/>
    <property type="project" value="InterPro"/>
</dbReference>
<gene>
    <name evidence="3" type="ORF">B0H17DRAFT_1180517</name>
</gene>
<dbReference type="InterPro" id="IPR036188">
    <property type="entry name" value="FAD/NAD-bd_sf"/>
</dbReference>
<sequence length="270" mass="30324">MKVHLFYGKSSSVRFLDSAIKRIHGNTSVVLGVQRPEFWTTQPASRRSAPVYIAVNIIVFPDDDLLTSLVNLYFEQINPIIGILHSPTFRQSIAEGLHFRDQAFGAVLLAVCSVASRYSDDPRVLLEGVNSELSCGWKWFHQLSVLYLPGTWNPEECWILASLGLRFAQSAGAHHRSGYRRMKPLEAKLYKRGRIDPSGLHGDGKCTWVGWGRMPVTDIKIRNEPQPSGLPYYRAIKSPQILELSGIGRKEILENIGVECKVDLPLPDLD</sequence>
<evidence type="ECO:0000313" key="3">
    <source>
        <dbReference type="EMBL" id="KAJ7688585.1"/>
    </source>
</evidence>
<feature type="domain" description="Xylanolytic transcriptional activator regulatory" evidence="2">
    <location>
        <begin position="71"/>
        <end position="163"/>
    </location>
</feature>
<organism evidence="3 4">
    <name type="scientific">Mycena rosella</name>
    <name type="common">Pink bonnet</name>
    <name type="synonym">Agaricus rosellus</name>
    <dbReference type="NCBI Taxonomy" id="1033263"/>
    <lineage>
        <taxon>Eukaryota</taxon>
        <taxon>Fungi</taxon>
        <taxon>Dikarya</taxon>
        <taxon>Basidiomycota</taxon>
        <taxon>Agaricomycotina</taxon>
        <taxon>Agaricomycetes</taxon>
        <taxon>Agaricomycetidae</taxon>
        <taxon>Agaricales</taxon>
        <taxon>Marasmiineae</taxon>
        <taxon>Mycenaceae</taxon>
        <taxon>Mycena</taxon>
    </lineage>
</organism>
<reference evidence="3" key="1">
    <citation type="submission" date="2023-03" db="EMBL/GenBank/DDBJ databases">
        <title>Massive genome expansion in bonnet fungi (Mycena s.s.) driven by repeated elements and novel gene families across ecological guilds.</title>
        <authorList>
            <consortium name="Lawrence Berkeley National Laboratory"/>
            <person name="Harder C.B."/>
            <person name="Miyauchi S."/>
            <person name="Viragh M."/>
            <person name="Kuo A."/>
            <person name="Thoen E."/>
            <person name="Andreopoulos B."/>
            <person name="Lu D."/>
            <person name="Skrede I."/>
            <person name="Drula E."/>
            <person name="Henrissat B."/>
            <person name="Morin E."/>
            <person name="Kohler A."/>
            <person name="Barry K."/>
            <person name="LaButti K."/>
            <person name="Morin E."/>
            <person name="Salamov A."/>
            <person name="Lipzen A."/>
            <person name="Mereny Z."/>
            <person name="Hegedus B."/>
            <person name="Baldrian P."/>
            <person name="Stursova M."/>
            <person name="Weitz H."/>
            <person name="Taylor A."/>
            <person name="Grigoriev I.V."/>
            <person name="Nagy L.G."/>
            <person name="Martin F."/>
            <person name="Kauserud H."/>
        </authorList>
    </citation>
    <scope>NUCLEOTIDE SEQUENCE</scope>
    <source>
        <strain evidence="3">CBHHK067</strain>
    </source>
</reference>
<dbReference type="Proteomes" id="UP001221757">
    <property type="component" value="Unassembled WGS sequence"/>
</dbReference>
<keyword evidence="1" id="KW-0539">Nucleus</keyword>
<dbReference type="InterPro" id="IPR007219">
    <property type="entry name" value="XnlR_reg_dom"/>
</dbReference>
<name>A0AAD7DD90_MYCRO</name>
<comment type="caution">
    <text evidence="3">The sequence shown here is derived from an EMBL/GenBank/DDBJ whole genome shotgun (WGS) entry which is preliminary data.</text>
</comment>
<dbReference type="AlphaFoldDB" id="A0AAD7DD90"/>